<evidence type="ECO:0000313" key="1">
    <source>
        <dbReference type="EMBL" id="QHU27701.1"/>
    </source>
</evidence>
<organism evidence="1">
    <name type="scientific">viral metagenome</name>
    <dbReference type="NCBI Taxonomy" id="1070528"/>
    <lineage>
        <taxon>unclassified sequences</taxon>
        <taxon>metagenomes</taxon>
        <taxon>organismal metagenomes</taxon>
    </lineage>
</organism>
<protein>
    <submittedName>
        <fullName evidence="1">Uncharacterized protein</fullName>
    </submittedName>
</protein>
<accession>A0A6C0LDH6</accession>
<reference evidence="1" key="1">
    <citation type="journal article" date="2020" name="Nature">
        <title>Giant virus diversity and host interactions through global metagenomics.</title>
        <authorList>
            <person name="Schulz F."/>
            <person name="Roux S."/>
            <person name="Paez-Espino D."/>
            <person name="Jungbluth S."/>
            <person name="Walsh D.A."/>
            <person name="Denef V.J."/>
            <person name="McMahon K.D."/>
            <person name="Konstantinidis K.T."/>
            <person name="Eloe-Fadrosh E.A."/>
            <person name="Kyrpides N.C."/>
            <person name="Woyke T."/>
        </authorList>
    </citation>
    <scope>NUCLEOTIDE SEQUENCE</scope>
    <source>
        <strain evidence="1">GVMAG-M-3300027769-26</strain>
    </source>
</reference>
<name>A0A6C0LDH6_9ZZZZ</name>
<dbReference type="EMBL" id="MN740460">
    <property type="protein sequence ID" value="QHU27701.1"/>
    <property type="molecule type" value="Genomic_DNA"/>
</dbReference>
<sequence length="281" mass="32772">MKRALRQTCYISIENNDNIGYQLFNIAYLINILNKSASNHIKRKIVFRKGNHIYSDSIFKGLFTVLEDDKYDNLGFEKISINDIDIESLCSSTKNIEICNTSAYTKNPTMTFKYIDEPIKRRLLDLVYSNEDLMYSAYYMYRGILAFFGENTSDDDIAALHILKADSKDYDYYYNALSIMNDLKIKNIAVITDDIEWAKTILNDINDINDTSTYTLYYVSNAEKNNYETRFILMSMFKNLIVSNNASDMDSMWASYLSYYDNKKVITADKNIIHKYITDIL</sequence>
<proteinExistence type="predicted"/>
<dbReference type="AlphaFoldDB" id="A0A6C0LDH6"/>